<feature type="transmembrane region" description="Helical" evidence="19">
    <location>
        <begin position="43"/>
        <end position="60"/>
    </location>
</feature>
<dbReference type="SMART" id="SM00228">
    <property type="entry name" value="PDZ"/>
    <property type="match status" value="1"/>
</dbReference>
<evidence type="ECO:0000256" key="11">
    <source>
        <dbReference type="ARBA" id="ARBA00022825"/>
    </source>
</evidence>
<comment type="subcellular location">
    <subcellularLocation>
        <location evidence="3">Mitochondrion intermembrane space</location>
        <topology evidence="3">Single-pass membrane protein</topology>
    </subcellularLocation>
    <subcellularLocation>
        <location evidence="2">Mitochondrion membrane</location>
        <topology evidence="2">Single-pass membrane protein</topology>
    </subcellularLocation>
</comment>
<evidence type="ECO:0000256" key="6">
    <source>
        <dbReference type="ARBA" id="ARBA00016929"/>
    </source>
</evidence>
<keyword evidence="15 19" id="KW-0472">Membrane</keyword>
<dbReference type="InterPro" id="IPR041489">
    <property type="entry name" value="PDZ_6"/>
</dbReference>
<evidence type="ECO:0000256" key="3">
    <source>
        <dbReference type="ARBA" id="ARBA00004375"/>
    </source>
</evidence>
<reference evidence="21" key="1">
    <citation type="submission" date="2021-09" db="EMBL/GenBank/DDBJ databases">
        <authorList>
            <person name="Martin H S."/>
        </authorList>
    </citation>
    <scope>NUCLEOTIDE SEQUENCE</scope>
</reference>
<evidence type="ECO:0000256" key="8">
    <source>
        <dbReference type="ARBA" id="ARBA00022692"/>
    </source>
</evidence>
<dbReference type="GO" id="GO:0005758">
    <property type="term" value="C:mitochondrial intermembrane space"/>
    <property type="evidence" value="ECO:0007669"/>
    <property type="project" value="UniProtKB-SubCell"/>
</dbReference>
<evidence type="ECO:0000256" key="14">
    <source>
        <dbReference type="ARBA" id="ARBA00023128"/>
    </source>
</evidence>
<dbReference type="InterPro" id="IPR036034">
    <property type="entry name" value="PDZ_sf"/>
</dbReference>
<dbReference type="SUPFAM" id="SSF50156">
    <property type="entry name" value="PDZ domain-like"/>
    <property type="match status" value="1"/>
</dbReference>
<keyword evidence="11" id="KW-0720">Serine protease</keyword>
<evidence type="ECO:0000256" key="9">
    <source>
        <dbReference type="ARBA" id="ARBA00022703"/>
    </source>
</evidence>
<dbReference type="Gene3D" id="2.30.42.10">
    <property type="match status" value="1"/>
</dbReference>
<keyword evidence="16" id="KW-0865">Zymogen</keyword>
<dbReference type="InterPro" id="IPR001478">
    <property type="entry name" value="PDZ"/>
</dbReference>
<dbReference type="SUPFAM" id="SSF50494">
    <property type="entry name" value="Trypsin-like serine proteases"/>
    <property type="match status" value="1"/>
</dbReference>
<dbReference type="PRINTS" id="PR00834">
    <property type="entry name" value="PROTEASES2C"/>
</dbReference>
<sequence length="403" mass="43873">MSIRVVSRFLIRNSKLKINYNNVCKTLSSYSQDQSYDNLKNKYFFGGILVAAGVVGYVTLKEKVSAASVINLSGRRDQFNFIADVVAVSAPSVVYIEIEDSRRLDIFTGKQLTLSNGSGFIVKEDGLILTNAHVVVNKPNATVKVRLMDGSTHIGIVEDVDLKSDLATLRIPVKNLPTMKLGSSADIRPGEWVCIYKNIIIFSIAVVAMGSPLALSNTVTAGVISSTQRASEELGLRGKDMVYIQTDAPITFGNSGGPLVNLNGEAIGINSMKVTSGISFAIPIDYVKDFLEKRTTKTPPVSRRYLGITMLSLTPNILMELRMRNPEMPTDIQHGILVWKVIIGSPAYNGGLQPGDIVTHINNTPVTNASDIYAALEKNVGPLSMNVVRGRTRMIVVVMPDMH</sequence>
<comment type="function">
    <text evidence="18">Serine protease that shows proteolytic activity against a non-specific substrate beta-casein. Promotes or induces cell death either by direct binding to and inhibition of BIRC proteins (also called inhibitor of apoptosis proteins, IAPs), leading to an increase in caspase activity, or by a BIRC inhibition-independent, caspase-independent and serine protease activity-dependent mechanism. Can antagonize antiapoptotic activity of th/Diap1 by directly inducing the degradation of th/Diap1.</text>
</comment>
<dbReference type="AlphaFoldDB" id="A0A8J2W6K7"/>
<evidence type="ECO:0000256" key="18">
    <source>
        <dbReference type="ARBA" id="ARBA00035606"/>
    </source>
</evidence>
<keyword evidence="13 19" id="KW-1133">Transmembrane helix</keyword>
<proteinExistence type="inferred from homology"/>
<dbReference type="EC" id="3.4.21.108" evidence="5"/>
<dbReference type="GO" id="GO:0043065">
    <property type="term" value="P:positive regulation of apoptotic process"/>
    <property type="evidence" value="ECO:0007669"/>
    <property type="project" value="TreeGrafter"/>
</dbReference>
<dbReference type="FunFam" id="2.40.10.120:FF:000004">
    <property type="entry name" value="Serine protease HTRA2, mitochondrial"/>
    <property type="match status" value="1"/>
</dbReference>
<keyword evidence="8 19" id="KW-0812">Transmembrane</keyword>
<dbReference type="GO" id="GO:0007005">
    <property type="term" value="P:mitochondrion organization"/>
    <property type="evidence" value="ECO:0007669"/>
    <property type="project" value="UniProtKB-ARBA"/>
</dbReference>
<evidence type="ECO:0000256" key="17">
    <source>
        <dbReference type="ARBA" id="ARBA00029644"/>
    </source>
</evidence>
<evidence type="ECO:0000256" key="2">
    <source>
        <dbReference type="ARBA" id="ARBA00004304"/>
    </source>
</evidence>
<organism evidence="21 22">
    <name type="scientific">Danaus chrysippus</name>
    <name type="common">African queen</name>
    <dbReference type="NCBI Taxonomy" id="151541"/>
    <lineage>
        <taxon>Eukaryota</taxon>
        <taxon>Metazoa</taxon>
        <taxon>Ecdysozoa</taxon>
        <taxon>Arthropoda</taxon>
        <taxon>Hexapoda</taxon>
        <taxon>Insecta</taxon>
        <taxon>Pterygota</taxon>
        <taxon>Neoptera</taxon>
        <taxon>Endopterygota</taxon>
        <taxon>Lepidoptera</taxon>
        <taxon>Glossata</taxon>
        <taxon>Ditrysia</taxon>
        <taxon>Papilionoidea</taxon>
        <taxon>Nymphalidae</taxon>
        <taxon>Danainae</taxon>
        <taxon>Danaini</taxon>
        <taxon>Danaina</taxon>
        <taxon>Danaus</taxon>
        <taxon>Anosia</taxon>
    </lineage>
</organism>
<dbReference type="GO" id="GO:0031966">
    <property type="term" value="C:mitochondrial membrane"/>
    <property type="evidence" value="ECO:0007669"/>
    <property type="project" value="UniProtKB-SubCell"/>
</dbReference>
<dbReference type="Pfam" id="PF17820">
    <property type="entry name" value="PDZ_6"/>
    <property type="match status" value="1"/>
</dbReference>
<dbReference type="GO" id="GO:0006508">
    <property type="term" value="P:proteolysis"/>
    <property type="evidence" value="ECO:0007669"/>
    <property type="project" value="UniProtKB-KW"/>
</dbReference>
<dbReference type="PANTHER" id="PTHR22939">
    <property type="entry name" value="SERINE PROTEASE FAMILY S1C HTRA-RELATED"/>
    <property type="match status" value="1"/>
</dbReference>
<dbReference type="OrthoDB" id="4217619at2759"/>
<evidence type="ECO:0000256" key="12">
    <source>
        <dbReference type="ARBA" id="ARBA00022946"/>
    </source>
</evidence>
<comment type="similarity">
    <text evidence="4">Belongs to the peptidase S1C family.</text>
</comment>
<comment type="catalytic activity">
    <reaction evidence="1">
        <text>Cleavage of non-polar aliphatic amino-acids at the P1 position, with a preference for Val, Ile and Met. At the P2 and P3 positions, Arg is selected most strongly with a secondary preference for other hydrophilic residues.</text>
        <dbReference type="EC" id="3.4.21.108"/>
    </reaction>
</comment>
<evidence type="ECO:0000313" key="21">
    <source>
        <dbReference type="EMBL" id="CAG9569575.1"/>
    </source>
</evidence>
<feature type="domain" description="PDZ" evidence="20">
    <location>
        <begin position="291"/>
        <end position="391"/>
    </location>
</feature>
<evidence type="ECO:0000256" key="15">
    <source>
        <dbReference type="ARBA" id="ARBA00023136"/>
    </source>
</evidence>
<keyword evidence="12" id="KW-0809">Transit peptide</keyword>
<keyword evidence="10" id="KW-0378">Hydrolase</keyword>
<accession>A0A8J2W6K7</accession>
<dbReference type="GO" id="GO:0004252">
    <property type="term" value="F:serine-type endopeptidase activity"/>
    <property type="evidence" value="ECO:0007669"/>
    <property type="project" value="InterPro"/>
</dbReference>
<dbReference type="PROSITE" id="PS50106">
    <property type="entry name" value="PDZ"/>
    <property type="match status" value="1"/>
</dbReference>
<evidence type="ECO:0000256" key="5">
    <source>
        <dbReference type="ARBA" id="ARBA00013033"/>
    </source>
</evidence>
<evidence type="ECO:0000259" key="20">
    <source>
        <dbReference type="PROSITE" id="PS50106"/>
    </source>
</evidence>
<dbReference type="GO" id="GO:0006915">
    <property type="term" value="P:apoptotic process"/>
    <property type="evidence" value="ECO:0007669"/>
    <property type="project" value="UniProtKB-KW"/>
</dbReference>
<dbReference type="InterPro" id="IPR009003">
    <property type="entry name" value="Peptidase_S1_PA"/>
</dbReference>
<evidence type="ECO:0000256" key="1">
    <source>
        <dbReference type="ARBA" id="ARBA00001760"/>
    </source>
</evidence>
<dbReference type="EMBL" id="CAKASE010000063">
    <property type="protein sequence ID" value="CAG9569575.1"/>
    <property type="molecule type" value="Genomic_DNA"/>
</dbReference>
<dbReference type="Pfam" id="PF13365">
    <property type="entry name" value="Trypsin_2"/>
    <property type="match status" value="1"/>
</dbReference>
<keyword evidence="14" id="KW-0496">Mitochondrion</keyword>
<protein>
    <recommendedName>
        <fullName evidence="6">Serine protease HTRA2, mitochondrial</fullName>
        <ecNumber evidence="5">3.4.21.108</ecNumber>
    </recommendedName>
    <alternativeName>
        <fullName evidence="17">High temperature requirement protein A2</fullName>
    </alternativeName>
</protein>
<name>A0A8J2W6K7_9NEOP</name>
<evidence type="ECO:0000256" key="7">
    <source>
        <dbReference type="ARBA" id="ARBA00022670"/>
    </source>
</evidence>
<evidence type="ECO:0000313" key="22">
    <source>
        <dbReference type="Proteomes" id="UP000789524"/>
    </source>
</evidence>
<dbReference type="InterPro" id="IPR001940">
    <property type="entry name" value="Peptidase_S1C"/>
</dbReference>
<dbReference type="PANTHER" id="PTHR22939:SF129">
    <property type="entry name" value="SERINE PROTEASE HTRA2, MITOCHONDRIAL"/>
    <property type="match status" value="1"/>
</dbReference>
<evidence type="ECO:0000256" key="19">
    <source>
        <dbReference type="SAM" id="Phobius"/>
    </source>
</evidence>
<keyword evidence="9" id="KW-0053">Apoptosis</keyword>
<evidence type="ECO:0000256" key="10">
    <source>
        <dbReference type="ARBA" id="ARBA00022801"/>
    </source>
</evidence>
<comment type="caution">
    <text evidence="21">The sequence shown here is derived from an EMBL/GenBank/DDBJ whole genome shotgun (WGS) entry which is preliminary data.</text>
</comment>
<keyword evidence="22" id="KW-1185">Reference proteome</keyword>
<evidence type="ECO:0000256" key="4">
    <source>
        <dbReference type="ARBA" id="ARBA00010541"/>
    </source>
</evidence>
<evidence type="ECO:0000256" key="16">
    <source>
        <dbReference type="ARBA" id="ARBA00023145"/>
    </source>
</evidence>
<dbReference type="Proteomes" id="UP000789524">
    <property type="component" value="Unassembled WGS sequence"/>
</dbReference>
<gene>
    <name evidence="21" type="ORF">DCHRY22_LOCUS8945</name>
</gene>
<keyword evidence="7" id="KW-0645">Protease</keyword>
<evidence type="ECO:0000256" key="13">
    <source>
        <dbReference type="ARBA" id="ARBA00022989"/>
    </source>
</evidence>
<dbReference type="Gene3D" id="2.40.10.120">
    <property type="match status" value="1"/>
</dbReference>